<sequence>MALINLYTMPGLGKASGGREFPDFPKLPDLGGSLESAPNTPEAAQAAGQNFADMLESAISAVAEQDRTVEHIALDAATGVDIDPHQLMIATAKAETLLHLTSSVSTKMAQNVQTIMNMQI</sequence>
<dbReference type="EMBL" id="VGJX01000844">
    <property type="protein sequence ID" value="MBM3276064.1"/>
    <property type="molecule type" value="Genomic_DNA"/>
</dbReference>
<dbReference type="GO" id="GO:0009288">
    <property type="term" value="C:bacterial-type flagellum"/>
    <property type="evidence" value="ECO:0007669"/>
    <property type="project" value="InterPro"/>
</dbReference>
<proteinExistence type="predicted"/>
<evidence type="ECO:0000313" key="4">
    <source>
        <dbReference type="Proteomes" id="UP000703893"/>
    </source>
</evidence>
<keyword evidence="3" id="KW-0969">Cilium</keyword>
<feature type="region of interest" description="Disordered" evidence="2">
    <location>
        <begin position="16"/>
        <end position="40"/>
    </location>
</feature>
<keyword evidence="1" id="KW-0975">Bacterial flagellum</keyword>
<organism evidence="3 4">
    <name type="scientific">Candidatus Tanganyikabacteria bacterium</name>
    <dbReference type="NCBI Taxonomy" id="2961651"/>
    <lineage>
        <taxon>Bacteria</taxon>
        <taxon>Bacillati</taxon>
        <taxon>Candidatus Sericytochromatia</taxon>
        <taxon>Candidatus Tanganyikabacteria</taxon>
    </lineage>
</organism>
<keyword evidence="3" id="KW-0282">Flagellum</keyword>
<comment type="caution">
    <text evidence="3">The sequence shown here is derived from an EMBL/GenBank/DDBJ whole genome shotgun (WGS) entry which is preliminary data.</text>
</comment>
<dbReference type="AlphaFoldDB" id="A0A938BPF0"/>
<reference evidence="3 4" key="1">
    <citation type="submission" date="2019-03" db="EMBL/GenBank/DDBJ databases">
        <title>Lake Tanganyika Metagenome-Assembled Genomes (MAGs).</title>
        <authorList>
            <person name="Tran P."/>
        </authorList>
    </citation>
    <scope>NUCLEOTIDE SEQUENCE [LARGE SCALE GENOMIC DNA]</scope>
    <source>
        <strain evidence="3">K_DeepCast_65m_m2_236</strain>
    </source>
</reference>
<evidence type="ECO:0000313" key="3">
    <source>
        <dbReference type="EMBL" id="MBM3276064.1"/>
    </source>
</evidence>
<dbReference type="InterPro" id="IPR001624">
    <property type="entry name" value="FliE"/>
</dbReference>
<accession>A0A938BPF0</accession>
<name>A0A938BPF0_9BACT</name>
<dbReference type="GO" id="GO:0005198">
    <property type="term" value="F:structural molecule activity"/>
    <property type="evidence" value="ECO:0007669"/>
    <property type="project" value="InterPro"/>
</dbReference>
<dbReference type="GO" id="GO:0071973">
    <property type="term" value="P:bacterial-type flagellum-dependent cell motility"/>
    <property type="evidence" value="ECO:0007669"/>
    <property type="project" value="InterPro"/>
</dbReference>
<dbReference type="Pfam" id="PF02049">
    <property type="entry name" value="FliE"/>
    <property type="match status" value="1"/>
</dbReference>
<dbReference type="GO" id="GO:0003774">
    <property type="term" value="F:cytoskeletal motor activity"/>
    <property type="evidence" value="ECO:0007669"/>
    <property type="project" value="InterPro"/>
</dbReference>
<keyword evidence="3" id="KW-0966">Cell projection</keyword>
<gene>
    <name evidence="3" type="ORF">FJZ00_13005</name>
</gene>
<protein>
    <submittedName>
        <fullName evidence="3">Flagellar hook-basal body complex protein FliE</fullName>
    </submittedName>
</protein>
<evidence type="ECO:0000256" key="2">
    <source>
        <dbReference type="SAM" id="MobiDB-lite"/>
    </source>
</evidence>
<evidence type="ECO:0000256" key="1">
    <source>
        <dbReference type="ARBA" id="ARBA00023143"/>
    </source>
</evidence>
<dbReference type="Proteomes" id="UP000703893">
    <property type="component" value="Unassembled WGS sequence"/>
</dbReference>